<protein>
    <recommendedName>
        <fullName evidence="6">Sigma-54 factor interaction domain-containing protein</fullName>
    </recommendedName>
</protein>
<dbReference type="PROSITE" id="PS50045">
    <property type="entry name" value="SIGMA54_INTERACT_4"/>
    <property type="match status" value="1"/>
</dbReference>
<feature type="repeat" description="TPR" evidence="5">
    <location>
        <begin position="211"/>
        <end position="244"/>
    </location>
</feature>
<dbReference type="Gene3D" id="1.10.8.60">
    <property type="match status" value="1"/>
</dbReference>
<dbReference type="PRINTS" id="PR01590">
    <property type="entry name" value="HTHFIS"/>
</dbReference>
<evidence type="ECO:0000256" key="2">
    <source>
        <dbReference type="ARBA" id="ARBA00022840"/>
    </source>
</evidence>
<dbReference type="InterPro" id="IPR011990">
    <property type="entry name" value="TPR-like_helical_dom_sf"/>
</dbReference>
<dbReference type="AlphaFoldDB" id="A0A855WV31"/>
<dbReference type="InterPro" id="IPR009057">
    <property type="entry name" value="Homeodomain-like_sf"/>
</dbReference>
<dbReference type="CDD" id="cd00009">
    <property type="entry name" value="AAA"/>
    <property type="match status" value="1"/>
</dbReference>
<keyword evidence="1" id="KW-0547">Nucleotide-binding</keyword>
<dbReference type="InterPro" id="IPR027417">
    <property type="entry name" value="P-loop_NTPase"/>
</dbReference>
<proteinExistence type="predicted"/>
<dbReference type="InterPro" id="IPR019734">
    <property type="entry name" value="TPR_rpt"/>
</dbReference>
<dbReference type="PANTHER" id="PTHR32071">
    <property type="entry name" value="TRANSCRIPTIONAL REGULATORY PROTEIN"/>
    <property type="match status" value="1"/>
</dbReference>
<dbReference type="Gene3D" id="1.25.40.10">
    <property type="entry name" value="Tetratricopeptide repeat domain"/>
    <property type="match status" value="2"/>
</dbReference>
<dbReference type="InterPro" id="IPR025944">
    <property type="entry name" value="Sigma_54_int_dom_CS"/>
</dbReference>
<dbReference type="PROSITE" id="PS00675">
    <property type="entry name" value="SIGMA54_INTERACT_1"/>
    <property type="match status" value="1"/>
</dbReference>
<reference evidence="7 8" key="1">
    <citation type="journal article" date="2018" name="ISME J.">
        <title>A methanotrophic archaeon couples anaerobic oxidation of methane to Fe(III) reduction.</title>
        <authorList>
            <person name="Cai C."/>
            <person name="Leu A.O."/>
            <person name="Xie G.J."/>
            <person name="Guo J."/>
            <person name="Feng Y."/>
            <person name="Zhao J.X."/>
            <person name="Tyson G.W."/>
            <person name="Yuan Z."/>
            <person name="Hu S."/>
        </authorList>
    </citation>
    <scope>NUCLEOTIDE SEQUENCE [LARGE SCALE GENOMIC DNA]</scope>
    <source>
        <strain evidence="7">FeB_12</strain>
    </source>
</reference>
<evidence type="ECO:0000256" key="1">
    <source>
        <dbReference type="ARBA" id="ARBA00022741"/>
    </source>
</evidence>
<dbReference type="PROSITE" id="PS50005">
    <property type="entry name" value="TPR"/>
    <property type="match status" value="1"/>
</dbReference>
<accession>A0A855WV31</accession>
<dbReference type="SMART" id="SM00382">
    <property type="entry name" value="AAA"/>
    <property type="match status" value="1"/>
</dbReference>
<dbReference type="FunFam" id="3.40.50.300:FF:000006">
    <property type="entry name" value="DNA-binding transcriptional regulator NtrC"/>
    <property type="match status" value="1"/>
</dbReference>
<keyword evidence="3" id="KW-0805">Transcription regulation</keyword>
<evidence type="ECO:0000256" key="3">
    <source>
        <dbReference type="ARBA" id="ARBA00023015"/>
    </source>
</evidence>
<dbReference type="InterPro" id="IPR002078">
    <property type="entry name" value="Sigma_54_int"/>
</dbReference>
<comment type="caution">
    <text evidence="7">The sequence shown here is derived from an EMBL/GenBank/DDBJ whole genome shotgun (WGS) entry which is preliminary data.</text>
</comment>
<dbReference type="SUPFAM" id="SSF46689">
    <property type="entry name" value="Homeodomain-like"/>
    <property type="match status" value="1"/>
</dbReference>
<keyword evidence="5" id="KW-0802">TPR repeat</keyword>
<dbReference type="Gene3D" id="3.40.50.300">
    <property type="entry name" value="P-loop containing nucleotide triphosphate hydrolases"/>
    <property type="match status" value="1"/>
</dbReference>
<gene>
    <name evidence="7" type="ORF">C3F09_11610</name>
</gene>
<keyword evidence="4" id="KW-0804">Transcription</keyword>
<dbReference type="Pfam" id="PF02954">
    <property type="entry name" value="HTH_8"/>
    <property type="match status" value="1"/>
</dbReference>
<dbReference type="InterPro" id="IPR002197">
    <property type="entry name" value="HTH_Fis"/>
</dbReference>
<dbReference type="InterPro" id="IPR058031">
    <property type="entry name" value="AAA_lid_NorR"/>
</dbReference>
<evidence type="ECO:0000259" key="6">
    <source>
        <dbReference type="PROSITE" id="PS50045"/>
    </source>
</evidence>
<name>A0A855WV31_9BACT</name>
<dbReference type="SMART" id="SM00028">
    <property type="entry name" value="TPR"/>
    <property type="match status" value="7"/>
</dbReference>
<dbReference type="GO" id="GO:0043565">
    <property type="term" value="F:sequence-specific DNA binding"/>
    <property type="evidence" value="ECO:0007669"/>
    <property type="project" value="InterPro"/>
</dbReference>
<sequence>MKNDNIDNRGFCDSIAHFMATLRDKRDFTAIVRQYEANRTLLEEAGGGSAGAVVHLAAQAYASLHQNAAALRTARLAHTMAAAEGDTTLLAEIFLTLGGILRDLGEFKGAEKAFRDAESIFRRNDCSEGQSRALNHLGGLFFRQKDYRNALGCLMDAVEIARTLGDKKKLAFMMGNIGRIHAFTGDLAQAEKHLNLNVELSSELGDQLETARAYLSLGYLYIQQAEYAKAEDALDHAYPLIVAEQSRRDEVIYLTYRGELQYRSGRYPDSERSLNRALALAEKIASGSTLAARVMRHLAELTVRTQQYRQAQRFAAKALAIYGKAEDKVEIGALMKLNGQIAEATGQNARAVEAYTSAITTLSEADVRWEKADALKAAASSKLFSNRERMTFLFRAEELYVASKITTLRDEVSRMIQGLDSAVGESQPAVAAAAAKCDYLTVNPTIRQFLSQLPVLGRSDLAILLTGETGVGKDQLARYYHSIVRPSGPFVAINCASLPETLLESELFGYLKGAFTGADSNKPGLLVSANGGVLMLDEIGDMPLALQAKLLRVIERRAVVPLGGTSEVPIDIKLVAATNRDLEKMVVNGTFRRDLYYRLSGITFHIPALRERKEDIALLLHHYMTERGLLDNGAKLPAELVHQFVEYDWPGNVRELVNKVKRLEIMAQMVVEGDLVELARSVFAGDKLSAGKTGGTLFNRVIEFERMLILEALMAAHGNKCEAARLLGVHEATVRTKLKRYGITLPYGAPN</sequence>
<dbReference type="Pfam" id="PF25601">
    <property type="entry name" value="AAA_lid_14"/>
    <property type="match status" value="1"/>
</dbReference>
<dbReference type="GO" id="GO:0005524">
    <property type="term" value="F:ATP binding"/>
    <property type="evidence" value="ECO:0007669"/>
    <property type="project" value="UniProtKB-KW"/>
</dbReference>
<dbReference type="PANTHER" id="PTHR32071:SF57">
    <property type="entry name" value="C4-DICARBOXYLATE TRANSPORT TRANSCRIPTIONAL REGULATORY PROTEIN DCTD"/>
    <property type="match status" value="1"/>
</dbReference>
<feature type="domain" description="Sigma-54 factor interaction" evidence="6">
    <location>
        <begin position="439"/>
        <end position="665"/>
    </location>
</feature>
<dbReference type="SUPFAM" id="SSF48452">
    <property type="entry name" value="TPR-like"/>
    <property type="match status" value="2"/>
</dbReference>
<dbReference type="EMBL" id="PQAP01000200">
    <property type="protein sequence ID" value="PWB68443.1"/>
    <property type="molecule type" value="Genomic_DNA"/>
</dbReference>
<evidence type="ECO:0000256" key="5">
    <source>
        <dbReference type="PROSITE-ProRule" id="PRU00339"/>
    </source>
</evidence>
<dbReference type="InterPro" id="IPR003593">
    <property type="entry name" value="AAA+_ATPase"/>
</dbReference>
<dbReference type="PROSITE" id="PS00688">
    <property type="entry name" value="SIGMA54_INTERACT_3"/>
    <property type="match status" value="1"/>
</dbReference>
<dbReference type="Proteomes" id="UP000250918">
    <property type="component" value="Unassembled WGS sequence"/>
</dbReference>
<dbReference type="InterPro" id="IPR025662">
    <property type="entry name" value="Sigma_54_int_dom_ATP-bd_1"/>
</dbReference>
<organism evidence="7 8">
    <name type="scientific">candidate division GN15 bacterium</name>
    <dbReference type="NCBI Taxonomy" id="2072418"/>
    <lineage>
        <taxon>Bacteria</taxon>
        <taxon>candidate division GN15</taxon>
    </lineage>
</organism>
<dbReference type="Pfam" id="PF13424">
    <property type="entry name" value="TPR_12"/>
    <property type="match status" value="2"/>
</dbReference>
<keyword evidence="2" id="KW-0067">ATP-binding</keyword>
<evidence type="ECO:0000313" key="7">
    <source>
        <dbReference type="EMBL" id="PWB68443.1"/>
    </source>
</evidence>
<evidence type="ECO:0000256" key="4">
    <source>
        <dbReference type="ARBA" id="ARBA00023163"/>
    </source>
</evidence>
<dbReference type="Gene3D" id="1.10.10.60">
    <property type="entry name" value="Homeodomain-like"/>
    <property type="match status" value="1"/>
</dbReference>
<dbReference type="Pfam" id="PF00158">
    <property type="entry name" value="Sigma54_activat"/>
    <property type="match status" value="1"/>
</dbReference>
<dbReference type="GO" id="GO:0006355">
    <property type="term" value="P:regulation of DNA-templated transcription"/>
    <property type="evidence" value="ECO:0007669"/>
    <property type="project" value="InterPro"/>
</dbReference>
<dbReference type="SUPFAM" id="SSF52540">
    <property type="entry name" value="P-loop containing nucleoside triphosphate hydrolases"/>
    <property type="match status" value="1"/>
</dbReference>
<evidence type="ECO:0000313" key="8">
    <source>
        <dbReference type="Proteomes" id="UP000250918"/>
    </source>
</evidence>